<evidence type="ECO:0000256" key="1">
    <source>
        <dbReference type="SAM" id="SignalP"/>
    </source>
</evidence>
<dbReference type="Pfam" id="PF11329">
    <property type="entry name" value="DUF3131"/>
    <property type="match status" value="1"/>
</dbReference>
<name>A0ABS1JJK2_9BURK</name>
<dbReference type="Proteomes" id="UP000622707">
    <property type="component" value="Unassembled WGS sequence"/>
</dbReference>
<organism evidence="3 4">
    <name type="scientific">Ramlibacter alkalitolerans</name>
    <dbReference type="NCBI Taxonomy" id="2039631"/>
    <lineage>
        <taxon>Bacteria</taxon>
        <taxon>Pseudomonadati</taxon>
        <taxon>Pseudomonadota</taxon>
        <taxon>Betaproteobacteria</taxon>
        <taxon>Burkholderiales</taxon>
        <taxon>Comamonadaceae</taxon>
        <taxon>Ramlibacter</taxon>
    </lineage>
</organism>
<evidence type="ECO:0000259" key="2">
    <source>
        <dbReference type="Pfam" id="PF11329"/>
    </source>
</evidence>
<keyword evidence="4" id="KW-1185">Reference proteome</keyword>
<accession>A0ABS1JJK2</accession>
<sequence length="464" mass="51924">MAHPMTPLLLALALLLPLAAAAADPPVAPAGCPQPLAAAQYERRSGALTERELAMARTAWKYFENNTQPSGLANAVDNYPSSTMWDTASYLAAIVAARELGVTTAQDADSRLGKLLEALGRLSFFRDELPNKVYHTQTLEKVDYANRPGEIGFSALDLGRLLIWLKIAKERYPRHADAIDRFVLRWKMDKVVDRSGMLFGAILDPERKVQYVQEGRLGYEEYAARGFELWGFSTELAARKEPFATVPVYCVEVPYDARDPRKFHQHNYVVSESYVLDGIEFDWDRTGERGAAGRHTHPWMADFAQRVYQAQENRFRATGILTARSEHQLEAEPYFVYDTVFTDGYPWNTITEDGKYVPQFAAVSLKAALGMWVLWRSEYTDRLFEAIATQSNPARGFHEGILESGKGPIRAFTANNNGIMLEALLYKAQGKLLRWGPARESLWDRRESTAPGARPGCTAGAAAC</sequence>
<reference evidence="3 4" key="1">
    <citation type="journal article" date="2017" name="Int. J. Syst. Evol. Microbiol.">
        <title>Ramlibacter alkalitolerans sp. nov., alkali-tolerant bacterium isolated from soil of ginseng.</title>
        <authorList>
            <person name="Lee D.H."/>
            <person name="Cha C.J."/>
        </authorList>
    </citation>
    <scope>NUCLEOTIDE SEQUENCE [LARGE SCALE GENOMIC DNA]</scope>
    <source>
        <strain evidence="3 4">KACC 19305</strain>
    </source>
</reference>
<comment type="caution">
    <text evidence="3">The sequence shown here is derived from an EMBL/GenBank/DDBJ whole genome shotgun (WGS) entry which is preliminary data.</text>
</comment>
<dbReference type="InterPro" id="IPR021478">
    <property type="entry name" value="DUF3131"/>
</dbReference>
<feature type="signal peptide" evidence="1">
    <location>
        <begin position="1"/>
        <end position="22"/>
    </location>
</feature>
<proteinExistence type="predicted"/>
<protein>
    <submittedName>
        <fullName evidence="3">DUF3131 domain-containing protein</fullName>
    </submittedName>
</protein>
<evidence type="ECO:0000313" key="3">
    <source>
        <dbReference type="EMBL" id="MBL0424398.1"/>
    </source>
</evidence>
<evidence type="ECO:0000313" key="4">
    <source>
        <dbReference type="Proteomes" id="UP000622707"/>
    </source>
</evidence>
<feature type="domain" description="DUF3131" evidence="2">
    <location>
        <begin position="55"/>
        <end position="430"/>
    </location>
</feature>
<dbReference type="Gene3D" id="1.50.10.140">
    <property type="match status" value="1"/>
</dbReference>
<dbReference type="RefSeq" id="WP_201687625.1">
    <property type="nucleotide sequence ID" value="NZ_JAEQND010000002.1"/>
</dbReference>
<gene>
    <name evidence="3" type="ORF">JI746_04685</name>
</gene>
<feature type="chain" id="PRO_5046030696" evidence="1">
    <location>
        <begin position="23"/>
        <end position="464"/>
    </location>
</feature>
<dbReference type="EMBL" id="JAEQND010000002">
    <property type="protein sequence ID" value="MBL0424398.1"/>
    <property type="molecule type" value="Genomic_DNA"/>
</dbReference>
<keyword evidence="1" id="KW-0732">Signal</keyword>